<evidence type="ECO:0000256" key="1">
    <source>
        <dbReference type="ARBA" id="ARBA00005711"/>
    </source>
</evidence>
<dbReference type="InterPro" id="IPR005516">
    <property type="entry name" value="Remorin_C"/>
</dbReference>
<dbReference type="PANTHER" id="PTHR31471:SF3">
    <property type="entry name" value="OS11G0616300 PROTEIN"/>
    <property type="match status" value="1"/>
</dbReference>
<evidence type="ECO:0000256" key="2">
    <source>
        <dbReference type="SAM" id="Coils"/>
    </source>
</evidence>
<reference evidence="5 6" key="1">
    <citation type="submission" date="2024-11" db="EMBL/GenBank/DDBJ databases">
        <title>A near-complete genome assembly of Cinchona calisaya.</title>
        <authorList>
            <person name="Lian D.C."/>
            <person name="Zhao X.W."/>
            <person name="Wei L."/>
        </authorList>
    </citation>
    <scope>NUCLEOTIDE SEQUENCE [LARGE SCALE GENOMIC DNA]</scope>
    <source>
        <tissue evidence="5">Nenye</tissue>
    </source>
</reference>
<organism evidence="5 6">
    <name type="scientific">Cinchona calisaya</name>
    <dbReference type="NCBI Taxonomy" id="153742"/>
    <lineage>
        <taxon>Eukaryota</taxon>
        <taxon>Viridiplantae</taxon>
        <taxon>Streptophyta</taxon>
        <taxon>Embryophyta</taxon>
        <taxon>Tracheophyta</taxon>
        <taxon>Spermatophyta</taxon>
        <taxon>Magnoliopsida</taxon>
        <taxon>eudicotyledons</taxon>
        <taxon>Gunneridae</taxon>
        <taxon>Pentapetalae</taxon>
        <taxon>asterids</taxon>
        <taxon>lamiids</taxon>
        <taxon>Gentianales</taxon>
        <taxon>Rubiaceae</taxon>
        <taxon>Cinchonoideae</taxon>
        <taxon>Cinchoneae</taxon>
        <taxon>Cinchona</taxon>
    </lineage>
</organism>
<dbReference type="Pfam" id="PF03763">
    <property type="entry name" value="Remorin_C"/>
    <property type="match status" value="1"/>
</dbReference>
<protein>
    <recommendedName>
        <fullName evidence="4">Remorin C-terminal domain-containing protein</fullName>
    </recommendedName>
</protein>
<name>A0ABD2Z0D6_9GENT</name>
<dbReference type="PANTHER" id="PTHR31471">
    <property type="entry name" value="OS02G0116800 PROTEIN"/>
    <property type="match status" value="1"/>
</dbReference>
<accession>A0ABD2Z0D6</accession>
<keyword evidence="6" id="KW-1185">Reference proteome</keyword>
<proteinExistence type="inferred from homology"/>
<feature type="domain" description="Remorin C-terminal" evidence="4">
    <location>
        <begin position="384"/>
        <end position="480"/>
    </location>
</feature>
<evidence type="ECO:0000313" key="6">
    <source>
        <dbReference type="Proteomes" id="UP001630127"/>
    </source>
</evidence>
<gene>
    <name evidence="5" type="ORF">ACH5RR_024279</name>
</gene>
<feature type="region of interest" description="Disordered" evidence="3">
    <location>
        <begin position="279"/>
        <end position="318"/>
    </location>
</feature>
<sequence>MDLRGNKYVEAPPLVFPSQQETTIEANNMFCGTGTENPFLDAFHDPLCKLNLKETSDFVKSFPMTSNGTESRGFLEVSGQRRRELGVCSASKRNVVEAPPTPGRPIFSFSVGNLSRKSFPSKWEDAEKWLISGHDSPAHHHHHSLRPPPQEYSSKMSKQYSNVFKPPQQTETEEVFAEKSRVIIDEKVSKFVTAGFQGLLPFDQHYPPAGALSEGSASVPDVLLKDKFTNEADHIFPTFKCTEPMKEGFLFGNSAEKSMEDAATSEAVINEVKHRDIGTEMTPLGSSTTSRCHTPFKSTSPARHNTPANRSGPLVLSNSSSSTTTIDIAQLQDCHLAKLQFGTTQFDSVTSNWSSREEEEEEISKSLRHFELNNECRKSMSESKKPYAWEEEEKTKCCLRYQREEAKIQAWVNLQRAKAEAQSRKLEVKIEKMRSNLEEKLMKRMAIVHRKAEEWRSASRLQHSEQIQKTNEQARKVNNRQNSYFNRNTSCGCFPCNNHQI</sequence>
<evidence type="ECO:0000259" key="4">
    <source>
        <dbReference type="Pfam" id="PF03763"/>
    </source>
</evidence>
<dbReference type="AlphaFoldDB" id="A0ABD2Z0D6"/>
<evidence type="ECO:0000313" key="5">
    <source>
        <dbReference type="EMBL" id="KAL3511562.1"/>
    </source>
</evidence>
<comment type="caution">
    <text evidence="5">The sequence shown here is derived from an EMBL/GenBank/DDBJ whole genome shotgun (WGS) entry which is preliminary data.</text>
</comment>
<dbReference type="EMBL" id="JBJUIK010000011">
    <property type="protein sequence ID" value="KAL3511562.1"/>
    <property type="molecule type" value="Genomic_DNA"/>
</dbReference>
<keyword evidence="2" id="KW-0175">Coiled coil</keyword>
<comment type="similarity">
    <text evidence="1">Belongs to the remorin family.</text>
</comment>
<feature type="compositionally biased region" description="Polar residues" evidence="3">
    <location>
        <begin position="284"/>
        <end position="309"/>
    </location>
</feature>
<feature type="coiled-coil region" evidence="2">
    <location>
        <begin position="416"/>
        <end position="480"/>
    </location>
</feature>
<evidence type="ECO:0000256" key="3">
    <source>
        <dbReference type="SAM" id="MobiDB-lite"/>
    </source>
</evidence>
<dbReference type="Proteomes" id="UP001630127">
    <property type="component" value="Unassembled WGS sequence"/>
</dbReference>